<evidence type="ECO:0000313" key="2">
    <source>
        <dbReference type="RefSeq" id="XP_065670313.1"/>
    </source>
</evidence>
<organism evidence="1 3">
    <name type="scientific">Hydra vulgaris</name>
    <name type="common">Hydra</name>
    <name type="synonym">Hydra attenuata</name>
    <dbReference type="NCBI Taxonomy" id="6087"/>
    <lineage>
        <taxon>Eukaryota</taxon>
        <taxon>Metazoa</taxon>
        <taxon>Cnidaria</taxon>
        <taxon>Hydrozoa</taxon>
        <taxon>Hydroidolina</taxon>
        <taxon>Anthoathecata</taxon>
        <taxon>Aplanulata</taxon>
        <taxon>Hydridae</taxon>
        <taxon>Hydra</taxon>
    </lineage>
</organism>
<keyword evidence="1" id="KW-1185">Reference proteome</keyword>
<evidence type="ECO:0000313" key="4">
    <source>
        <dbReference type="RefSeq" id="XP_065670315.1"/>
    </source>
</evidence>
<dbReference type="RefSeq" id="XP_065670315.1">
    <property type="nucleotide sequence ID" value="XM_065814243.1"/>
</dbReference>
<evidence type="ECO:0000313" key="1">
    <source>
        <dbReference type="Proteomes" id="UP001652625"/>
    </source>
</evidence>
<sequence>MKCCTPCIMLSFTQKAWKKTSKIENDSAWLRRNSSTKLRTALATQNVNIMRRKYLLFLPDISVHRNHQVGNEASISQALSKNIINEIAELVKQGVNTVSRY</sequence>
<name>A0ABM4D7M0_HYDVU</name>
<reference evidence="2 3" key="1">
    <citation type="submission" date="2025-05" db="UniProtKB">
        <authorList>
            <consortium name="RefSeq"/>
        </authorList>
    </citation>
    <scope>IDENTIFICATION</scope>
</reference>
<dbReference type="GeneID" id="136088955"/>
<dbReference type="RefSeq" id="XP_065670313.1">
    <property type="nucleotide sequence ID" value="XM_065814241.1"/>
</dbReference>
<proteinExistence type="predicted"/>
<dbReference type="RefSeq" id="XP_065670314.1">
    <property type="nucleotide sequence ID" value="XM_065814242.1"/>
</dbReference>
<protein>
    <submittedName>
        <fullName evidence="2 3">Uncharacterized protein LOC136088955</fullName>
    </submittedName>
</protein>
<accession>A0ABM4D7M0</accession>
<evidence type="ECO:0000313" key="3">
    <source>
        <dbReference type="RefSeq" id="XP_065670314.1"/>
    </source>
</evidence>
<dbReference type="Proteomes" id="UP001652625">
    <property type="component" value="Chromosome 12"/>
</dbReference>
<gene>
    <name evidence="2 3 4" type="primary">LOC136088955</name>
</gene>